<dbReference type="PROSITE" id="PS50157">
    <property type="entry name" value="ZINC_FINGER_C2H2_2"/>
    <property type="match status" value="4"/>
</dbReference>
<dbReference type="InterPro" id="IPR050331">
    <property type="entry name" value="Zinc_finger"/>
</dbReference>
<evidence type="ECO:0000313" key="15">
    <source>
        <dbReference type="Ensembl" id="ENSSFAP00005045296.1"/>
    </source>
</evidence>
<evidence type="ECO:0000256" key="5">
    <source>
        <dbReference type="ARBA" id="ARBA00022737"/>
    </source>
</evidence>
<dbReference type="InterPro" id="IPR013087">
    <property type="entry name" value="Znf_C2H2_type"/>
</dbReference>
<feature type="domain" description="C2H2-type" evidence="14">
    <location>
        <begin position="89"/>
        <end position="116"/>
    </location>
</feature>
<dbReference type="Ensembl" id="ENSSFAT00005046871.1">
    <property type="protein sequence ID" value="ENSSFAP00005045296.1"/>
    <property type="gene ID" value="ENSSFAG00005022193.1"/>
</dbReference>
<dbReference type="PROSITE" id="PS00028">
    <property type="entry name" value="ZINC_FINGER_C2H2_1"/>
    <property type="match status" value="3"/>
</dbReference>
<dbReference type="Pfam" id="PF00096">
    <property type="entry name" value="zf-C2H2"/>
    <property type="match status" value="4"/>
</dbReference>
<dbReference type="OMA" id="MDIKICE"/>
<name>A0A672ITR2_SALFA</name>
<reference evidence="15" key="2">
    <citation type="submission" date="2025-08" db="UniProtKB">
        <authorList>
            <consortium name="Ensembl"/>
        </authorList>
    </citation>
    <scope>IDENTIFICATION</scope>
</reference>
<dbReference type="FunFam" id="3.30.160.60:FF:000290">
    <property type="entry name" value="Zinc finger protein 697 isoform X1"/>
    <property type="match status" value="1"/>
</dbReference>
<reference evidence="15" key="1">
    <citation type="submission" date="2019-06" db="EMBL/GenBank/DDBJ databases">
        <authorList>
            <consortium name="Wellcome Sanger Institute Data Sharing"/>
        </authorList>
    </citation>
    <scope>NUCLEOTIDE SEQUENCE [LARGE SCALE GENOMIC DNA]</scope>
</reference>
<dbReference type="FunFam" id="3.30.160.60:FF:000966">
    <property type="entry name" value="ZFP90 zinc finger protein"/>
    <property type="match status" value="1"/>
</dbReference>
<dbReference type="PANTHER" id="PTHR16515">
    <property type="entry name" value="PR DOMAIN ZINC FINGER PROTEIN"/>
    <property type="match status" value="1"/>
</dbReference>
<keyword evidence="5" id="KW-0677">Repeat</keyword>
<evidence type="ECO:0000256" key="13">
    <source>
        <dbReference type="SAM" id="MobiDB-lite"/>
    </source>
</evidence>
<dbReference type="Gene3D" id="3.30.160.60">
    <property type="entry name" value="Classic Zinc Finger"/>
    <property type="match status" value="4"/>
</dbReference>
<keyword evidence="7" id="KW-0862">Zinc</keyword>
<dbReference type="GO" id="GO:0010468">
    <property type="term" value="P:regulation of gene expression"/>
    <property type="evidence" value="ECO:0007669"/>
    <property type="project" value="TreeGrafter"/>
</dbReference>
<evidence type="ECO:0000256" key="4">
    <source>
        <dbReference type="ARBA" id="ARBA00022723"/>
    </source>
</evidence>
<feature type="region of interest" description="Disordered" evidence="13">
    <location>
        <begin position="50"/>
        <end position="77"/>
    </location>
</feature>
<dbReference type="GO" id="GO:0003677">
    <property type="term" value="F:DNA binding"/>
    <property type="evidence" value="ECO:0007669"/>
    <property type="project" value="UniProtKB-KW"/>
</dbReference>
<evidence type="ECO:0000256" key="8">
    <source>
        <dbReference type="ARBA" id="ARBA00023015"/>
    </source>
</evidence>
<dbReference type="SMART" id="SM00355">
    <property type="entry name" value="ZnF_C2H2"/>
    <property type="match status" value="4"/>
</dbReference>
<keyword evidence="6 12" id="KW-0863">Zinc-finger</keyword>
<evidence type="ECO:0000256" key="10">
    <source>
        <dbReference type="ARBA" id="ARBA00023163"/>
    </source>
</evidence>
<dbReference type="PANTHER" id="PTHR16515:SF49">
    <property type="entry name" value="GASTRULA ZINC FINGER PROTEIN XLCGF49.1-LIKE-RELATED"/>
    <property type="match status" value="1"/>
</dbReference>
<keyword evidence="8" id="KW-0805">Transcription regulation</keyword>
<sequence>QTDDFFFVLCVQVLDPPENDQKLKVEPPSEDSPEIVSHFQIDTSSRLNPQAGVFPEPGAAHSQTAREETPPDRTGSGCTAFRRNLRKQYFCALCGRTFRHAGDYKKHSRVHTGEKPYGCPVCGKRFSQSSYLTVHLRYHTGEKPFGCSYCGKSFSNSNLKKHKRVHTGEKPYYCQQCGKSFSRGENLKRHQRIHIGETLQLQQAWSEPQL</sequence>
<evidence type="ECO:0000256" key="1">
    <source>
        <dbReference type="ARBA" id="ARBA00003767"/>
    </source>
</evidence>
<keyword evidence="9" id="KW-0238">DNA-binding</keyword>
<dbReference type="SUPFAM" id="SSF57667">
    <property type="entry name" value="beta-beta-alpha zinc fingers"/>
    <property type="match status" value="2"/>
</dbReference>
<dbReference type="GO" id="GO:0008270">
    <property type="term" value="F:zinc ion binding"/>
    <property type="evidence" value="ECO:0007669"/>
    <property type="project" value="UniProtKB-KW"/>
</dbReference>
<keyword evidence="16" id="KW-1185">Reference proteome</keyword>
<feature type="domain" description="C2H2-type" evidence="14">
    <location>
        <begin position="172"/>
        <end position="199"/>
    </location>
</feature>
<organism evidence="15 16">
    <name type="scientific">Salarias fasciatus</name>
    <name type="common">Jewelled blenny</name>
    <name type="synonym">Blennius fasciatus</name>
    <dbReference type="NCBI Taxonomy" id="181472"/>
    <lineage>
        <taxon>Eukaryota</taxon>
        <taxon>Metazoa</taxon>
        <taxon>Chordata</taxon>
        <taxon>Craniata</taxon>
        <taxon>Vertebrata</taxon>
        <taxon>Euteleostomi</taxon>
        <taxon>Actinopterygii</taxon>
        <taxon>Neopterygii</taxon>
        <taxon>Teleostei</taxon>
        <taxon>Neoteleostei</taxon>
        <taxon>Acanthomorphata</taxon>
        <taxon>Ovalentaria</taxon>
        <taxon>Blenniimorphae</taxon>
        <taxon>Blenniiformes</taxon>
        <taxon>Blennioidei</taxon>
        <taxon>Blenniidae</taxon>
        <taxon>Salariinae</taxon>
        <taxon>Salarias</taxon>
    </lineage>
</organism>
<protein>
    <recommendedName>
        <fullName evidence="14">C2H2-type domain-containing protein</fullName>
    </recommendedName>
</protein>
<dbReference type="FunFam" id="3.30.160.60:FF:000912">
    <property type="entry name" value="Zinc finger protein 660"/>
    <property type="match status" value="1"/>
</dbReference>
<comment type="similarity">
    <text evidence="3">Belongs to the krueppel C2H2-type zinc-finger protein family.</text>
</comment>
<feature type="domain" description="C2H2-type" evidence="14">
    <location>
        <begin position="145"/>
        <end position="171"/>
    </location>
</feature>
<dbReference type="GO" id="GO:0005634">
    <property type="term" value="C:nucleus"/>
    <property type="evidence" value="ECO:0007669"/>
    <property type="project" value="UniProtKB-SubCell"/>
</dbReference>
<evidence type="ECO:0000313" key="16">
    <source>
        <dbReference type="Proteomes" id="UP000472267"/>
    </source>
</evidence>
<dbReference type="Proteomes" id="UP000472267">
    <property type="component" value="Chromosome 8"/>
</dbReference>
<feature type="domain" description="C2H2-type" evidence="14">
    <location>
        <begin position="117"/>
        <end position="144"/>
    </location>
</feature>
<evidence type="ECO:0000256" key="2">
    <source>
        <dbReference type="ARBA" id="ARBA00004123"/>
    </source>
</evidence>
<keyword evidence="11" id="KW-0539">Nucleus</keyword>
<comment type="function">
    <text evidence="1">May be involved in transcriptional regulation.</text>
</comment>
<evidence type="ECO:0000259" key="14">
    <source>
        <dbReference type="PROSITE" id="PS50157"/>
    </source>
</evidence>
<dbReference type="InParanoid" id="A0A672ITR2"/>
<accession>A0A672ITR2</accession>
<dbReference type="InterPro" id="IPR036236">
    <property type="entry name" value="Znf_C2H2_sf"/>
</dbReference>
<keyword evidence="4" id="KW-0479">Metal-binding</keyword>
<evidence type="ECO:0000256" key="9">
    <source>
        <dbReference type="ARBA" id="ARBA00023125"/>
    </source>
</evidence>
<evidence type="ECO:0000256" key="12">
    <source>
        <dbReference type="PROSITE-ProRule" id="PRU00042"/>
    </source>
</evidence>
<comment type="subcellular location">
    <subcellularLocation>
        <location evidence="2">Nucleus</location>
    </subcellularLocation>
</comment>
<reference evidence="15" key="3">
    <citation type="submission" date="2025-09" db="UniProtKB">
        <authorList>
            <consortium name="Ensembl"/>
        </authorList>
    </citation>
    <scope>IDENTIFICATION</scope>
</reference>
<dbReference type="AlphaFoldDB" id="A0A672ITR2"/>
<proteinExistence type="inferred from homology"/>
<evidence type="ECO:0000256" key="3">
    <source>
        <dbReference type="ARBA" id="ARBA00006991"/>
    </source>
</evidence>
<evidence type="ECO:0000256" key="7">
    <source>
        <dbReference type="ARBA" id="ARBA00022833"/>
    </source>
</evidence>
<evidence type="ECO:0000256" key="11">
    <source>
        <dbReference type="ARBA" id="ARBA00023242"/>
    </source>
</evidence>
<evidence type="ECO:0000256" key="6">
    <source>
        <dbReference type="ARBA" id="ARBA00022771"/>
    </source>
</evidence>
<keyword evidence="10" id="KW-0804">Transcription</keyword>